<reference evidence="1" key="1">
    <citation type="submission" date="2023-10" db="EMBL/GenBank/DDBJ databases">
        <title>Genome assemblies of two species of porcelain crab, Petrolisthes cinctipes and Petrolisthes manimaculis (Anomura: Porcellanidae).</title>
        <authorList>
            <person name="Angst P."/>
        </authorList>
    </citation>
    <scope>NUCLEOTIDE SEQUENCE</scope>
    <source>
        <strain evidence="1">PB745_01</strain>
        <tissue evidence="1">Gill</tissue>
    </source>
</reference>
<evidence type="ECO:0000313" key="1">
    <source>
        <dbReference type="EMBL" id="KAK3856072.1"/>
    </source>
</evidence>
<comment type="caution">
    <text evidence="1">The sequence shown here is derived from an EMBL/GenBank/DDBJ whole genome shotgun (WGS) entry which is preliminary data.</text>
</comment>
<organism evidence="1 2">
    <name type="scientific">Petrolisthes cinctipes</name>
    <name type="common">Flat porcelain crab</name>
    <dbReference type="NCBI Taxonomy" id="88211"/>
    <lineage>
        <taxon>Eukaryota</taxon>
        <taxon>Metazoa</taxon>
        <taxon>Ecdysozoa</taxon>
        <taxon>Arthropoda</taxon>
        <taxon>Crustacea</taxon>
        <taxon>Multicrustacea</taxon>
        <taxon>Malacostraca</taxon>
        <taxon>Eumalacostraca</taxon>
        <taxon>Eucarida</taxon>
        <taxon>Decapoda</taxon>
        <taxon>Pleocyemata</taxon>
        <taxon>Anomura</taxon>
        <taxon>Galatheoidea</taxon>
        <taxon>Porcellanidae</taxon>
        <taxon>Petrolisthes</taxon>
    </lineage>
</organism>
<sequence length="68" mass="8045">MRVDVTKTTSRLNGSISHTLPRQYLNSPRLPTPYPRLYMTLYYYHHAFPRHYHATMTFNATPRLPTPP</sequence>
<accession>A0AAE1BS48</accession>
<proteinExistence type="predicted"/>
<name>A0AAE1BS48_PETCI</name>
<evidence type="ECO:0000313" key="2">
    <source>
        <dbReference type="Proteomes" id="UP001286313"/>
    </source>
</evidence>
<dbReference type="EMBL" id="JAWQEG010005995">
    <property type="protein sequence ID" value="KAK3856072.1"/>
    <property type="molecule type" value="Genomic_DNA"/>
</dbReference>
<dbReference type="Proteomes" id="UP001286313">
    <property type="component" value="Unassembled WGS sequence"/>
</dbReference>
<dbReference type="AlphaFoldDB" id="A0AAE1BS48"/>
<gene>
    <name evidence="1" type="ORF">Pcinc_037571</name>
</gene>
<protein>
    <submittedName>
        <fullName evidence="1">Uncharacterized protein</fullName>
    </submittedName>
</protein>
<keyword evidence="2" id="KW-1185">Reference proteome</keyword>